<dbReference type="Pfam" id="PF07859">
    <property type="entry name" value="Abhydrolase_3"/>
    <property type="match status" value="1"/>
</dbReference>
<dbReference type="PANTHER" id="PTHR23024:SF577">
    <property type="entry name" value="CARBOXYLESTERASE 2-RELATED"/>
    <property type="match status" value="1"/>
</dbReference>
<dbReference type="PANTHER" id="PTHR23024">
    <property type="entry name" value="ARYLACETAMIDE DEACETYLASE"/>
    <property type="match status" value="1"/>
</dbReference>
<sequence>MDPDSEIRIKFPPFFRVYKSGRVERLVGTTTVPASLDPSPAGVHSRDVAISPAVSARLYLPNDTSPAERLPIVIYYHGGGFCIESAFSPLYHPYLTSFSSRARSLVVSVEYRLAPEHRLPAAHDDAWTAFRWAFGPDPDEWLVRHGDTKATFLAGDSAGANLAHYVATRASAEGIPIEGMVLVHPYFGPKTDGAAMRRVWDVISEMDIEDVRHKPAADGGKAMMAGLRCGRVMVAVAERDMLKGRGVAYWEALRGSGWGGEAELVETEGEDHVFHLLRPGCSKGEELMERIVAFINGRQKKK</sequence>
<protein>
    <submittedName>
        <fullName evidence="2">Tuliposide A-converting enzyme 1, chloroplastic</fullName>
    </submittedName>
</protein>
<reference evidence="2" key="2">
    <citation type="submission" date="2023-04" db="EMBL/GenBank/DDBJ databases">
        <authorList>
            <person name="Bruccoleri R.E."/>
            <person name="Oakeley E.J."/>
            <person name="Faust A.-M."/>
            <person name="Dessus-Babus S."/>
            <person name="Altorfer M."/>
            <person name="Burckhardt D."/>
            <person name="Oertli M."/>
            <person name="Naumann U."/>
            <person name="Petersen F."/>
            <person name="Wong J."/>
        </authorList>
    </citation>
    <scope>NUCLEOTIDE SEQUENCE</scope>
    <source>
        <strain evidence="2">GSM-AAB239-AS_SAM_17_03QT</strain>
        <tissue evidence="2">Leaf</tissue>
    </source>
</reference>
<keyword evidence="3" id="KW-1185">Reference proteome</keyword>
<dbReference type="InterPro" id="IPR029058">
    <property type="entry name" value="AB_hydrolase_fold"/>
</dbReference>
<accession>A0AAX6IDP3</accession>
<evidence type="ECO:0000259" key="1">
    <source>
        <dbReference type="Pfam" id="PF07859"/>
    </source>
</evidence>
<evidence type="ECO:0000313" key="2">
    <source>
        <dbReference type="EMBL" id="KAJ6850967.1"/>
    </source>
</evidence>
<feature type="domain" description="Alpha/beta hydrolase fold-3" evidence="1">
    <location>
        <begin position="73"/>
        <end position="275"/>
    </location>
</feature>
<comment type="caution">
    <text evidence="2">The sequence shown here is derived from an EMBL/GenBank/DDBJ whole genome shotgun (WGS) entry which is preliminary data.</text>
</comment>
<name>A0AAX6IDP3_IRIPA</name>
<dbReference type="InterPro" id="IPR013094">
    <property type="entry name" value="AB_hydrolase_3"/>
</dbReference>
<dbReference type="SUPFAM" id="SSF53474">
    <property type="entry name" value="alpha/beta-Hydrolases"/>
    <property type="match status" value="1"/>
</dbReference>
<dbReference type="Proteomes" id="UP001140949">
    <property type="component" value="Unassembled WGS sequence"/>
</dbReference>
<dbReference type="EMBL" id="JANAVB010002397">
    <property type="protein sequence ID" value="KAJ6850967.1"/>
    <property type="molecule type" value="Genomic_DNA"/>
</dbReference>
<dbReference type="GO" id="GO:0016787">
    <property type="term" value="F:hydrolase activity"/>
    <property type="evidence" value="ECO:0007669"/>
    <property type="project" value="InterPro"/>
</dbReference>
<reference evidence="2" key="1">
    <citation type="journal article" date="2023" name="GigaByte">
        <title>Genome assembly of the bearded iris, Iris pallida Lam.</title>
        <authorList>
            <person name="Bruccoleri R.E."/>
            <person name="Oakeley E.J."/>
            <person name="Faust A.M.E."/>
            <person name="Altorfer M."/>
            <person name="Dessus-Babus S."/>
            <person name="Burckhardt D."/>
            <person name="Oertli M."/>
            <person name="Naumann U."/>
            <person name="Petersen F."/>
            <person name="Wong J."/>
        </authorList>
    </citation>
    <scope>NUCLEOTIDE SEQUENCE</scope>
    <source>
        <strain evidence="2">GSM-AAB239-AS_SAM_17_03QT</strain>
    </source>
</reference>
<dbReference type="InterPro" id="IPR050466">
    <property type="entry name" value="Carboxylest/Gibb_receptor"/>
</dbReference>
<organism evidence="2 3">
    <name type="scientific">Iris pallida</name>
    <name type="common">Sweet iris</name>
    <dbReference type="NCBI Taxonomy" id="29817"/>
    <lineage>
        <taxon>Eukaryota</taxon>
        <taxon>Viridiplantae</taxon>
        <taxon>Streptophyta</taxon>
        <taxon>Embryophyta</taxon>
        <taxon>Tracheophyta</taxon>
        <taxon>Spermatophyta</taxon>
        <taxon>Magnoliopsida</taxon>
        <taxon>Liliopsida</taxon>
        <taxon>Asparagales</taxon>
        <taxon>Iridaceae</taxon>
        <taxon>Iridoideae</taxon>
        <taxon>Irideae</taxon>
        <taxon>Iris</taxon>
    </lineage>
</organism>
<dbReference type="Gene3D" id="3.40.50.1820">
    <property type="entry name" value="alpha/beta hydrolase"/>
    <property type="match status" value="1"/>
</dbReference>
<gene>
    <name evidence="2" type="ORF">M6B38_262495</name>
</gene>
<proteinExistence type="predicted"/>
<dbReference type="AlphaFoldDB" id="A0AAX6IDP3"/>
<evidence type="ECO:0000313" key="3">
    <source>
        <dbReference type="Proteomes" id="UP001140949"/>
    </source>
</evidence>